<name>A0A380BQL9_SPOPA</name>
<evidence type="ECO:0000313" key="3">
    <source>
        <dbReference type="Proteomes" id="UP000254519"/>
    </source>
</evidence>
<feature type="transmembrane region" description="Helical" evidence="1">
    <location>
        <begin position="110"/>
        <end position="132"/>
    </location>
</feature>
<reference evidence="2 3" key="1">
    <citation type="submission" date="2018-06" db="EMBL/GenBank/DDBJ databases">
        <authorList>
            <consortium name="Pathogen Informatics"/>
            <person name="Doyle S."/>
        </authorList>
    </citation>
    <scope>NUCLEOTIDE SEQUENCE [LARGE SCALE GENOMIC DNA]</scope>
    <source>
        <strain evidence="3">ATCC 11859 / DSM 33 / NCIB 8841 / NCTC 4822</strain>
    </source>
</reference>
<gene>
    <name evidence="2" type="ORF">NCTC4822_01573</name>
</gene>
<protein>
    <submittedName>
        <fullName evidence="2">Uncharacterized protein</fullName>
    </submittedName>
</protein>
<proteinExistence type="predicted"/>
<keyword evidence="3" id="KW-1185">Reference proteome</keyword>
<keyword evidence="1" id="KW-0812">Transmembrane</keyword>
<dbReference type="EMBL" id="UGYZ01000002">
    <property type="protein sequence ID" value="SUJ04722.1"/>
    <property type="molecule type" value="Genomic_DNA"/>
</dbReference>
<dbReference type="AlphaFoldDB" id="A0A380BQL9"/>
<evidence type="ECO:0000256" key="1">
    <source>
        <dbReference type="SAM" id="Phobius"/>
    </source>
</evidence>
<feature type="transmembrane region" description="Helical" evidence="1">
    <location>
        <begin position="51"/>
        <end position="74"/>
    </location>
</feature>
<feature type="transmembrane region" description="Helical" evidence="1">
    <location>
        <begin position="6"/>
        <end position="30"/>
    </location>
</feature>
<keyword evidence="1" id="KW-1133">Transmembrane helix</keyword>
<accession>A0A380BQL9</accession>
<dbReference type="RefSeq" id="WP_115361055.1">
    <property type="nucleotide sequence ID" value="NZ_CP038012.1"/>
</dbReference>
<keyword evidence="1" id="KW-0472">Membrane</keyword>
<sequence length="140" mass="16033">MIDRTFFLTSFFSAIFMVISLKIMELFDFIKWSPIGWAKNWSAFSAIHYTIKWSMLFIALFIVFAVLYILISFLDSIPPSIPAIIISIIGIIVLEWFINHSTTPWDTIQSISIPLLSVTAIVLRFIAGTAVFHKELSRKV</sequence>
<organism evidence="2 3">
    <name type="scientific">Sporosarcina pasteurii</name>
    <name type="common">Bacillus pasteurii</name>
    <dbReference type="NCBI Taxonomy" id="1474"/>
    <lineage>
        <taxon>Bacteria</taxon>
        <taxon>Bacillati</taxon>
        <taxon>Bacillota</taxon>
        <taxon>Bacilli</taxon>
        <taxon>Bacillales</taxon>
        <taxon>Caryophanaceae</taxon>
        <taxon>Sporosarcina</taxon>
    </lineage>
</organism>
<evidence type="ECO:0000313" key="2">
    <source>
        <dbReference type="EMBL" id="SUJ04722.1"/>
    </source>
</evidence>
<dbReference type="OrthoDB" id="2966427at2"/>
<dbReference type="Proteomes" id="UP000254519">
    <property type="component" value="Unassembled WGS sequence"/>
</dbReference>
<feature type="transmembrane region" description="Helical" evidence="1">
    <location>
        <begin position="80"/>
        <end position="98"/>
    </location>
</feature>